<proteinExistence type="predicted"/>
<name>A0A6J5L5R2_9CAUD</name>
<accession>A0A6J5L5R2</accession>
<organism evidence="1">
    <name type="scientific">uncultured Caudovirales phage</name>
    <dbReference type="NCBI Taxonomy" id="2100421"/>
    <lineage>
        <taxon>Viruses</taxon>
        <taxon>Duplodnaviria</taxon>
        <taxon>Heunggongvirae</taxon>
        <taxon>Uroviricota</taxon>
        <taxon>Caudoviricetes</taxon>
        <taxon>Peduoviridae</taxon>
        <taxon>Maltschvirus</taxon>
        <taxon>Maltschvirus maltsch</taxon>
    </lineage>
</organism>
<evidence type="ECO:0000313" key="1">
    <source>
        <dbReference type="EMBL" id="CAB4130048.1"/>
    </source>
</evidence>
<protein>
    <submittedName>
        <fullName evidence="1">Uncharacterized protein</fullName>
    </submittedName>
</protein>
<sequence>MSVNSSDFIEEIIHEAYSKDMYKELFELAKKYRNEHGIPFYDSFEKAYYELGIPEIDKI</sequence>
<gene>
    <name evidence="1" type="ORF">UFOVP117_229</name>
</gene>
<dbReference type="EMBL" id="LR796235">
    <property type="protein sequence ID" value="CAB4130048.1"/>
    <property type="molecule type" value="Genomic_DNA"/>
</dbReference>
<reference evidence="1" key="1">
    <citation type="submission" date="2020-04" db="EMBL/GenBank/DDBJ databases">
        <authorList>
            <person name="Chiriac C."/>
            <person name="Salcher M."/>
            <person name="Ghai R."/>
            <person name="Kavagutti S V."/>
        </authorList>
    </citation>
    <scope>NUCLEOTIDE SEQUENCE</scope>
</reference>